<reference evidence="1" key="1">
    <citation type="submission" date="2021-06" db="EMBL/GenBank/DDBJ databases">
        <authorList>
            <person name="Kallberg Y."/>
            <person name="Tangrot J."/>
            <person name="Rosling A."/>
        </authorList>
    </citation>
    <scope>NUCLEOTIDE SEQUENCE</scope>
    <source>
        <strain evidence="1">MA461A</strain>
    </source>
</reference>
<feature type="non-terminal residue" evidence="1">
    <location>
        <position position="1"/>
    </location>
</feature>
<accession>A0ACA9S399</accession>
<evidence type="ECO:0000313" key="2">
    <source>
        <dbReference type="Proteomes" id="UP000789920"/>
    </source>
</evidence>
<protein>
    <submittedName>
        <fullName evidence="1">36032_t:CDS:1</fullName>
    </submittedName>
</protein>
<dbReference type="EMBL" id="CAJVQC010086878">
    <property type="protein sequence ID" value="CAG8822935.1"/>
    <property type="molecule type" value="Genomic_DNA"/>
</dbReference>
<proteinExistence type="predicted"/>
<keyword evidence="2" id="KW-1185">Reference proteome</keyword>
<dbReference type="Proteomes" id="UP000789920">
    <property type="component" value="Unassembled WGS sequence"/>
</dbReference>
<feature type="non-terminal residue" evidence="1">
    <location>
        <position position="156"/>
    </location>
</feature>
<sequence>LDYKSGHREHIFYKYWLASKPEGATLKGYDHTDKNDTALLNTYRPEEISDEYIIRVAGQYFIVVNHPSKVYGLPDAHEYIDGNLPLYLVLDIDTRQKLDPMNPELLSLDRSKISHLRGFVEKVTDRIEKPYSEFIDIGLYKSHFSLRLFGSAKKDR</sequence>
<comment type="caution">
    <text evidence="1">The sequence shown here is derived from an EMBL/GenBank/DDBJ whole genome shotgun (WGS) entry which is preliminary data.</text>
</comment>
<evidence type="ECO:0000313" key="1">
    <source>
        <dbReference type="EMBL" id="CAG8822935.1"/>
    </source>
</evidence>
<name>A0ACA9S399_9GLOM</name>
<gene>
    <name evidence="1" type="ORF">RPERSI_LOCUS25921</name>
</gene>
<organism evidence="1 2">
    <name type="scientific">Racocetra persica</name>
    <dbReference type="NCBI Taxonomy" id="160502"/>
    <lineage>
        <taxon>Eukaryota</taxon>
        <taxon>Fungi</taxon>
        <taxon>Fungi incertae sedis</taxon>
        <taxon>Mucoromycota</taxon>
        <taxon>Glomeromycotina</taxon>
        <taxon>Glomeromycetes</taxon>
        <taxon>Diversisporales</taxon>
        <taxon>Gigasporaceae</taxon>
        <taxon>Racocetra</taxon>
    </lineage>
</organism>